<protein>
    <submittedName>
        <fullName evidence="1">Uncharacterized protein</fullName>
    </submittedName>
</protein>
<dbReference type="AlphaFoldDB" id="X0SI00"/>
<dbReference type="EMBL" id="BARS01009446">
    <property type="protein sequence ID" value="GAF74746.1"/>
    <property type="molecule type" value="Genomic_DNA"/>
</dbReference>
<gene>
    <name evidence="1" type="ORF">S01H1_17761</name>
</gene>
<proteinExistence type="predicted"/>
<organism evidence="1">
    <name type="scientific">marine sediment metagenome</name>
    <dbReference type="NCBI Taxonomy" id="412755"/>
    <lineage>
        <taxon>unclassified sequences</taxon>
        <taxon>metagenomes</taxon>
        <taxon>ecological metagenomes</taxon>
    </lineage>
</organism>
<name>X0SI00_9ZZZZ</name>
<accession>X0SI00</accession>
<comment type="caution">
    <text evidence="1">The sequence shown here is derived from an EMBL/GenBank/DDBJ whole genome shotgun (WGS) entry which is preliminary data.</text>
</comment>
<reference evidence="1" key="1">
    <citation type="journal article" date="2014" name="Front. Microbiol.">
        <title>High frequency of phylogenetically diverse reductive dehalogenase-homologous genes in deep subseafloor sedimentary metagenomes.</title>
        <authorList>
            <person name="Kawai M."/>
            <person name="Futagami T."/>
            <person name="Toyoda A."/>
            <person name="Takaki Y."/>
            <person name="Nishi S."/>
            <person name="Hori S."/>
            <person name="Arai W."/>
            <person name="Tsubouchi T."/>
            <person name="Morono Y."/>
            <person name="Uchiyama I."/>
            <person name="Ito T."/>
            <person name="Fujiyama A."/>
            <person name="Inagaki F."/>
            <person name="Takami H."/>
        </authorList>
    </citation>
    <scope>NUCLEOTIDE SEQUENCE</scope>
    <source>
        <strain evidence="1">Expedition CK06-06</strain>
    </source>
</reference>
<feature type="non-terminal residue" evidence="1">
    <location>
        <position position="78"/>
    </location>
</feature>
<sequence>MKTAKIRLNNMPSNTKLPNVVCAFRCKRWKAPAKIRASSILETGPAADTLNICLLLRIAKLTGTGFAHPKCAISGNMI</sequence>
<evidence type="ECO:0000313" key="1">
    <source>
        <dbReference type="EMBL" id="GAF74746.1"/>
    </source>
</evidence>